<accession>A0ABR0GRY7</accession>
<dbReference type="Proteomes" id="UP001323405">
    <property type="component" value="Unassembled WGS sequence"/>
</dbReference>
<evidence type="ECO:0000256" key="1">
    <source>
        <dbReference type="SAM" id="MobiDB-lite"/>
    </source>
</evidence>
<evidence type="ECO:0000313" key="3">
    <source>
        <dbReference type="Proteomes" id="UP001323405"/>
    </source>
</evidence>
<sequence>MGPHEQDPPPPMGLGTRKREHLQPKPAPPAFCGSVMSCSVKHSTGEHIRLDTCKLDVASQSHSHLEELLY</sequence>
<reference evidence="2 3" key="1">
    <citation type="journal article" date="2023" name="bioRxiv">
        <title>High-quality genome assemblies of four members of thePodospora anserinaspecies complex.</title>
        <authorList>
            <person name="Ament-Velasquez S.L."/>
            <person name="Vogan A.A."/>
            <person name="Wallerman O."/>
            <person name="Hartmann F."/>
            <person name="Gautier V."/>
            <person name="Silar P."/>
            <person name="Giraud T."/>
            <person name="Johannesson H."/>
        </authorList>
    </citation>
    <scope>NUCLEOTIDE SEQUENCE [LARGE SCALE GENOMIC DNA]</scope>
    <source>
        <strain evidence="2 3">CBS 415.72m</strain>
    </source>
</reference>
<evidence type="ECO:0000313" key="2">
    <source>
        <dbReference type="EMBL" id="KAK4658532.1"/>
    </source>
</evidence>
<keyword evidence="3" id="KW-1185">Reference proteome</keyword>
<comment type="caution">
    <text evidence="2">The sequence shown here is derived from an EMBL/GenBank/DDBJ whole genome shotgun (WGS) entry which is preliminary data.</text>
</comment>
<name>A0ABR0GRY7_9PEZI</name>
<dbReference type="EMBL" id="JAFFHA010000002">
    <property type="protein sequence ID" value="KAK4658532.1"/>
    <property type="molecule type" value="Genomic_DNA"/>
</dbReference>
<dbReference type="GeneID" id="87902742"/>
<dbReference type="RefSeq" id="XP_062747504.1">
    <property type="nucleotide sequence ID" value="XM_062883194.1"/>
</dbReference>
<organism evidence="2 3">
    <name type="scientific">Podospora pseudocomata</name>
    <dbReference type="NCBI Taxonomy" id="2093779"/>
    <lineage>
        <taxon>Eukaryota</taxon>
        <taxon>Fungi</taxon>
        <taxon>Dikarya</taxon>
        <taxon>Ascomycota</taxon>
        <taxon>Pezizomycotina</taxon>
        <taxon>Sordariomycetes</taxon>
        <taxon>Sordariomycetidae</taxon>
        <taxon>Sordariales</taxon>
        <taxon>Podosporaceae</taxon>
        <taxon>Podospora</taxon>
    </lineage>
</organism>
<proteinExistence type="predicted"/>
<protein>
    <submittedName>
        <fullName evidence="2">Uncharacterized protein</fullName>
    </submittedName>
</protein>
<gene>
    <name evidence="2" type="ORF">QC762_0028920</name>
</gene>
<feature type="region of interest" description="Disordered" evidence="1">
    <location>
        <begin position="1"/>
        <end position="28"/>
    </location>
</feature>